<evidence type="ECO:0000313" key="3">
    <source>
        <dbReference type="Proteomes" id="UP000823388"/>
    </source>
</evidence>
<feature type="region of interest" description="Disordered" evidence="1">
    <location>
        <begin position="464"/>
        <end position="515"/>
    </location>
</feature>
<feature type="compositionally biased region" description="Low complexity" evidence="1">
    <location>
        <begin position="370"/>
        <end position="379"/>
    </location>
</feature>
<keyword evidence="3" id="KW-1185">Reference proteome</keyword>
<protein>
    <submittedName>
        <fullName evidence="2">Uncharacterized protein</fullName>
    </submittedName>
</protein>
<name>A0A8T0SV96_PANVG</name>
<feature type="region of interest" description="Disordered" evidence="1">
    <location>
        <begin position="330"/>
        <end position="433"/>
    </location>
</feature>
<feature type="region of interest" description="Disordered" evidence="1">
    <location>
        <begin position="558"/>
        <end position="595"/>
    </location>
</feature>
<dbReference type="Proteomes" id="UP000823388">
    <property type="component" value="Chromosome 5K"/>
</dbReference>
<evidence type="ECO:0000256" key="1">
    <source>
        <dbReference type="SAM" id="MobiDB-lite"/>
    </source>
</evidence>
<evidence type="ECO:0000313" key="2">
    <source>
        <dbReference type="EMBL" id="KAG2602571.1"/>
    </source>
</evidence>
<sequence>MSRAAPATAAAVPPRRTRVSSMAIAVAGLLRDPATGNSARRQGPRPRAWLSVRRELLIDLGLVCFSSFEPTSAPAPPQSQSYAAAPSAALHLYRRVGAAPRPQGGSASLPHATAPTSHRPSREPPTAPPLAGRRHATAHAPLSLTHLVSLPVPSTVVPPSAAAAGLLRIDLGGQQRSTGRRRLRIDLGGQQRSTGRRRLRIDLGERRGAPAVSPHPSILYISSLYQQPQVGPTPQKSFFLSFSPSLPSLPRRPLLALSRRRRRPLHHLPLPSAPPRRRASSSSAAAAAMAPFLPHLSLSLSLSLSQGGAAAAGGRALARPGRICDVRARGAAASGRARVGASELSGVELSGCSSSARRRPLLAPPPGPSSPTSSFTLLPDPGGGSGGRGREHRGGARPPRPHGGGGRGSPPSRPFPRQRRLLCSGHGRRGGAGAPPLTAGFAVYAAATRGARVGVALLGELARRRPSSGSRRGPAVLRRRDGGGTARAEANESRTGACRRIQAPPASAPSLSSPAPRLLPCLRSMAASSSDHGGGGPNRAQAGLGVGGAPVTAMRWDGRPPARASMAGSGWRPCSSDVDRRRGRPSRGAKLGYDELTTVDDDEEIRPLPRR</sequence>
<comment type="caution">
    <text evidence="2">The sequence shown here is derived from an EMBL/GenBank/DDBJ whole genome shotgun (WGS) entry which is preliminary data.</text>
</comment>
<feature type="region of interest" description="Disordered" evidence="1">
    <location>
        <begin position="98"/>
        <end position="133"/>
    </location>
</feature>
<gene>
    <name evidence="2" type="ORF">PVAP13_5KG697301</name>
</gene>
<proteinExistence type="predicted"/>
<dbReference type="EMBL" id="CM029045">
    <property type="protein sequence ID" value="KAG2602571.1"/>
    <property type="molecule type" value="Genomic_DNA"/>
</dbReference>
<accession>A0A8T0SV96</accession>
<reference evidence="2" key="1">
    <citation type="submission" date="2020-05" db="EMBL/GenBank/DDBJ databases">
        <title>WGS assembly of Panicum virgatum.</title>
        <authorList>
            <person name="Lovell J.T."/>
            <person name="Jenkins J."/>
            <person name="Shu S."/>
            <person name="Juenger T.E."/>
            <person name="Schmutz J."/>
        </authorList>
    </citation>
    <scope>NUCLEOTIDE SEQUENCE</scope>
    <source>
        <strain evidence="2">AP13</strain>
    </source>
</reference>
<organism evidence="2 3">
    <name type="scientific">Panicum virgatum</name>
    <name type="common">Blackwell switchgrass</name>
    <dbReference type="NCBI Taxonomy" id="38727"/>
    <lineage>
        <taxon>Eukaryota</taxon>
        <taxon>Viridiplantae</taxon>
        <taxon>Streptophyta</taxon>
        <taxon>Embryophyta</taxon>
        <taxon>Tracheophyta</taxon>
        <taxon>Spermatophyta</taxon>
        <taxon>Magnoliopsida</taxon>
        <taxon>Liliopsida</taxon>
        <taxon>Poales</taxon>
        <taxon>Poaceae</taxon>
        <taxon>PACMAD clade</taxon>
        <taxon>Panicoideae</taxon>
        <taxon>Panicodae</taxon>
        <taxon>Paniceae</taxon>
        <taxon>Panicinae</taxon>
        <taxon>Panicum</taxon>
        <taxon>Panicum sect. Hiantes</taxon>
    </lineage>
</organism>
<dbReference type="AlphaFoldDB" id="A0A8T0SV96"/>
<feature type="compositionally biased region" description="Low complexity" evidence="1">
    <location>
        <begin position="503"/>
        <end position="515"/>
    </location>
</feature>
<feature type="compositionally biased region" description="Low complexity" evidence="1">
    <location>
        <begin position="330"/>
        <end position="342"/>
    </location>
</feature>
<feature type="region of interest" description="Disordered" evidence="1">
    <location>
        <begin position="257"/>
        <end position="282"/>
    </location>
</feature>